<name>A0ABR4PI49_9HELO</name>
<protein>
    <recommendedName>
        <fullName evidence="3">BTB domain-containing protein</fullName>
    </recommendedName>
</protein>
<accession>A0ABR4PI49</accession>
<dbReference type="InterPro" id="IPR011333">
    <property type="entry name" value="SKP1/BTB/POZ_sf"/>
</dbReference>
<comment type="caution">
    <text evidence="1">The sequence shown here is derived from an EMBL/GenBank/DDBJ whole genome shotgun (WGS) entry which is preliminary data.</text>
</comment>
<evidence type="ECO:0008006" key="3">
    <source>
        <dbReference type="Google" id="ProtNLM"/>
    </source>
</evidence>
<sequence>MSCQSYNKHTLTNKVGEETIIFRVGKASQTQDFSIHKKLISKLPYWARRDDVKQAGPGAVLTFGDDDPNSWKLFVDWLYHGMIPRSPTKVALKTKPSALEAYRLETDLRMRFDENQSNLVGLYGLAEKYAVHNLMNQTIDNIQDGFHEYGTVFGPGLNQKVFNVTKKDSKLRELCVSTNIIHTDRGCSLLRKEIYQAAIMIPGYLPDLLKWISRNNVMFARRSNEGLFDISKLDEAFSMLNRKKLCPCYFHIHENGAAHKGHKSCAIPFLDCSHPGDEPDEEESDAALQACLRNALAESFLSQIVIHR</sequence>
<dbReference type="Proteomes" id="UP001629113">
    <property type="component" value="Unassembled WGS sequence"/>
</dbReference>
<evidence type="ECO:0000313" key="2">
    <source>
        <dbReference type="Proteomes" id="UP001629113"/>
    </source>
</evidence>
<proteinExistence type="predicted"/>
<evidence type="ECO:0000313" key="1">
    <source>
        <dbReference type="EMBL" id="KAL3423011.1"/>
    </source>
</evidence>
<dbReference type="Gene3D" id="3.30.710.10">
    <property type="entry name" value="Potassium Channel Kv1.1, Chain A"/>
    <property type="match status" value="1"/>
</dbReference>
<dbReference type="EMBL" id="JBFCZG010000004">
    <property type="protein sequence ID" value="KAL3423011.1"/>
    <property type="molecule type" value="Genomic_DNA"/>
</dbReference>
<gene>
    <name evidence="1" type="ORF">PVAG01_04758</name>
</gene>
<reference evidence="1 2" key="1">
    <citation type="submission" date="2024-06" db="EMBL/GenBank/DDBJ databases">
        <title>Complete genome of Phlyctema vagabunda strain 19-DSS-EL-015.</title>
        <authorList>
            <person name="Fiorenzani C."/>
        </authorList>
    </citation>
    <scope>NUCLEOTIDE SEQUENCE [LARGE SCALE GENOMIC DNA]</scope>
    <source>
        <strain evidence="1 2">19-DSS-EL-015</strain>
    </source>
</reference>
<keyword evidence="2" id="KW-1185">Reference proteome</keyword>
<organism evidence="1 2">
    <name type="scientific">Phlyctema vagabunda</name>
    <dbReference type="NCBI Taxonomy" id="108571"/>
    <lineage>
        <taxon>Eukaryota</taxon>
        <taxon>Fungi</taxon>
        <taxon>Dikarya</taxon>
        <taxon>Ascomycota</taxon>
        <taxon>Pezizomycotina</taxon>
        <taxon>Leotiomycetes</taxon>
        <taxon>Helotiales</taxon>
        <taxon>Dermateaceae</taxon>
        <taxon>Phlyctema</taxon>
    </lineage>
</organism>